<dbReference type="Pfam" id="PF08240">
    <property type="entry name" value="ADH_N"/>
    <property type="match status" value="1"/>
</dbReference>
<dbReference type="SUPFAM" id="SSF51735">
    <property type="entry name" value="NAD(P)-binding Rossmann-fold domains"/>
    <property type="match status" value="1"/>
</dbReference>
<dbReference type="PANTHER" id="PTHR43401:SF5">
    <property type="entry name" value="ALCOHOL DEHYDROGENASE-RELATED"/>
    <property type="match status" value="1"/>
</dbReference>
<dbReference type="EMBL" id="BAAAQN010000010">
    <property type="protein sequence ID" value="GAA2024309.1"/>
    <property type="molecule type" value="Genomic_DNA"/>
</dbReference>
<dbReference type="SMART" id="SM00829">
    <property type="entry name" value="PKS_ER"/>
    <property type="match status" value="1"/>
</dbReference>
<dbReference type="Gene3D" id="3.90.180.10">
    <property type="entry name" value="Medium-chain alcohol dehydrogenases, catalytic domain"/>
    <property type="match status" value="1"/>
</dbReference>
<dbReference type="Gene3D" id="3.40.50.720">
    <property type="entry name" value="NAD(P)-binding Rossmann-like Domain"/>
    <property type="match status" value="1"/>
</dbReference>
<evidence type="ECO:0000256" key="2">
    <source>
        <dbReference type="ARBA" id="ARBA00022723"/>
    </source>
</evidence>
<evidence type="ECO:0000256" key="5">
    <source>
        <dbReference type="RuleBase" id="RU361277"/>
    </source>
</evidence>
<feature type="domain" description="Enoyl reductase (ER)" evidence="6">
    <location>
        <begin position="2"/>
        <end position="345"/>
    </location>
</feature>
<dbReference type="Proteomes" id="UP001500751">
    <property type="component" value="Unassembled WGS sequence"/>
</dbReference>
<comment type="cofactor">
    <cofactor evidence="1 5">
        <name>Zn(2+)</name>
        <dbReference type="ChEBI" id="CHEBI:29105"/>
    </cofactor>
</comment>
<evidence type="ECO:0000256" key="3">
    <source>
        <dbReference type="ARBA" id="ARBA00022833"/>
    </source>
</evidence>
<organism evidence="7 8">
    <name type="scientific">Catenulispora yoronensis</name>
    <dbReference type="NCBI Taxonomy" id="450799"/>
    <lineage>
        <taxon>Bacteria</taxon>
        <taxon>Bacillati</taxon>
        <taxon>Actinomycetota</taxon>
        <taxon>Actinomycetes</taxon>
        <taxon>Catenulisporales</taxon>
        <taxon>Catenulisporaceae</taxon>
        <taxon>Catenulispora</taxon>
    </lineage>
</organism>
<reference evidence="8" key="1">
    <citation type="journal article" date="2019" name="Int. J. Syst. Evol. Microbiol.">
        <title>The Global Catalogue of Microorganisms (GCM) 10K type strain sequencing project: providing services to taxonomists for standard genome sequencing and annotation.</title>
        <authorList>
            <consortium name="The Broad Institute Genomics Platform"/>
            <consortium name="The Broad Institute Genome Sequencing Center for Infectious Disease"/>
            <person name="Wu L."/>
            <person name="Ma J."/>
        </authorList>
    </citation>
    <scope>NUCLEOTIDE SEQUENCE [LARGE SCALE GENOMIC DNA]</scope>
    <source>
        <strain evidence="8">JCM 16014</strain>
    </source>
</reference>
<dbReference type="InterPro" id="IPR013154">
    <property type="entry name" value="ADH-like_N"/>
</dbReference>
<protein>
    <submittedName>
        <fullName evidence="7">NAD(P)-dependent alcohol dehydrogenase</fullName>
    </submittedName>
</protein>
<evidence type="ECO:0000256" key="4">
    <source>
        <dbReference type="ARBA" id="ARBA00023002"/>
    </source>
</evidence>
<dbReference type="PANTHER" id="PTHR43401">
    <property type="entry name" value="L-THREONINE 3-DEHYDROGENASE"/>
    <property type="match status" value="1"/>
</dbReference>
<evidence type="ECO:0000313" key="8">
    <source>
        <dbReference type="Proteomes" id="UP001500751"/>
    </source>
</evidence>
<name>A0ABP5FE19_9ACTN</name>
<keyword evidence="4" id="KW-0560">Oxidoreductase</keyword>
<evidence type="ECO:0000259" key="6">
    <source>
        <dbReference type="SMART" id="SM00829"/>
    </source>
</evidence>
<sequence length="347" mass="35553">MRAIQVVEFGCPVAVTEIPEPEIQKPDDVVVRIAGAGICRTDLHIVEGGLEAAFQQRLPLTLGHENAGWVEAVGSGVSHLAVGDPVIVHPAVTCGVCDGCRQGRDMHCGTWRFPGVDGWAGGYAERMVTSARALVKVGRAGAEPSALAGLAPFADAGLTAMHAVQRLVPFAGVGATVVCLGSGGVGQVAVQLLKILTPAAVVVVEPDAERAQAARALGADVVLELPAEQAADAVLDLTGGRGARAVLDLVGEGGVPEQAMRMLAKGAVYSIVGYGGGVRIEHLDMINRELTILGNQIGTHAELSELMMLVEAGKVSLATELFPLEDAAEAMAAVAAGRVAGRAVLVP</sequence>
<comment type="caution">
    <text evidence="7">The sequence shown here is derived from an EMBL/GenBank/DDBJ whole genome shotgun (WGS) entry which is preliminary data.</text>
</comment>
<comment type="similarity">
    <text evidence="5">Belongs to the zinc-containing alcohol dehydrogenase family.</text>
</comment>
<dbReference type="InterPro" id="IPR013149">
    <property type="entry name" value="ADH-like_C"/>
</dbReference>
<dbReference type="CDD" id="cd05284">
    <property type="entry name" value="arabinose_DH_like"/>
    <property type="match status" value="1"/>
</dbReference>
<dbReference type="InterPro" id="IPR020843">
    <property type="entry name" value="ER"/>
</dbReference>
<keyword evidence="3 5" id="KW-0862">Zinc</keyword>
<dbReference type="PROSITE" id="PS00059">
    <property type="entry name" value="ADH_ZINC"/>
    <property type="match status" value="1"/>
</dbReference>
<dbReference type="InterPro" id="IPR011032">
    <property type="entry name" value="GroES-like_sf"/>
</dbReference>
<dbReference type="Pfam" id="PF00107">
    <property type="entry name" value="ADH_zinc_N"/>
    <property type="match status" value="1"/>
</dbReference>
<keyword evidence="2 5" id="KW-0479">Metal-binding</keyword>
<dbReference type="RefSeq" id="WP_344665486.1">
    <property type="nucleotide sequence ID" value="NZ_BAAAQN010000010.1"/>
</dbReference>
<evidence type="ECO:0000256" key="1">
    <source>
        <dbReference type="ARBA" id="ARBA00001947"/>
    </source>
</evidence>
<evidence type="ECO:0000313" key="7">
    <source>
        <dbReference type="EMBL" id="GAA2024309.1"/>
    </source>
</evidence>
<accession>A0ABP5FE19</accession>
<keyword evidence="8" id="KW-1185">Reference proteome</keyword>
<dbReference type="SUPFAM" id="SSF50129">
    <property type="entry name" value="GroES-like"/>
    <property type="match status" value="1"/>
</dbReference>
<dbReference type="InterPro" id="IPR050129">
    <property type="entry name" value="Zn_alcohol_dh"/>
</dbReference>
<gene>
    <name evidence="7" type="ORF">GCM10009839_22620</name>
</gene>
<dbReference type="InterPro" id="IPR036291">
    <property type="entry name" value="NAD(P)-bd_dom_sf"/>
</dbReference>
<proteinExistence type="inferred from homology"/>
<dbReference type="InterPro" id="IPR002328">
    <property type="entry name" value="ADH_Zn_CS"/>
</dbReference>